<feature type="transmembrane region" description="Helical" evidence="2">
    <location>
        <begin position="21"/>
        <end position="47"/>
    </location>
</feature>
<evidence type="ECO:0000256" key="1">
    <source>
        <dbReference type="ARBA" id="ARBA00022801"/>
    </source>
</evidence>
<sequence>MNKGLNEKDQFVRISSMLDASVMKITIFATVIIVFSMLLVGAIAYTITEKEIVNKLKTKDLVNIAEAISAKIDGRIERAKETSILLAKDPEIINWVSSAEKNKVAEQNSLLRIAKLAREHDYSNSFIVSNVTKHYWDENCQIIDTMLENDPDDSWFFDVTKSNKPVSLVIDYNNERKDTFVFVNALMGDVKKPLAVVGVGLSLGELSKDFQSFKYGEKSDLWLVDNKGNIYLSDNINHNGKNISKILPMKIASTLLRNIDSSHKVSSTLEYQDSKGALVDIISYPIKSSDWKLLVQIPRSESVSLLNTIKFNTLSATGITLIAITIFFFLISRYLANPYKRTLQLNQELEAKITERTKELFEKNSKLMDSIDYAKRIQESTLPSPGKLTDLFKDHFLLWRPKDLVGGDFYWTKKFNKDYLVAVGDCTGHGVPGAFMTMLTVSILNQIADLNTKGDPALLLKKLNVLIKQTLNQETEDALTDDGLDIGLCYFDGSNHLIFAGAKMSLFIRNSKGIEIIQGNKKSIGYIRTAPDYPYTNSKIDIESGDLFYLTTDGYLDQNGGLKDYSFGKNRFLNMIEHCNNRDLSKQGKVFLNELLNYMGEKPQRDDITVIGFRIS</sequence>
<feature type="domain" description="PPM-type phosphatase" evidence="3">
    <location>
        <begin position="388"/>
        <end position="615"/>
    </location>
</feature>
<dbReference type="Gene3D" id="3.30.450.20">
    <property type="entry name" value="PAS domain"/>
    <property type="match status" value="1"/>
</dbReference>
<dbReference type="PANTHER" id="PTHR43156:SF9">
    <property type="entry name" value="HAMP DOMAIN-CONTAINING PROTEIN"/>
    <property type="match status" value="1"/>
</dbReference>
<name>A4J5L3_DESRM</name>
<dbReference type="SMART" id="SM00331">
    <property type="entry name" value="PP2C_SIG"/>
    <property type="match status" value="1"/>
</dbReference>
<dbReference type="PANTHER" id="PTHR43156">
    <property type="entry name" value="STAGE II SPORULATION PROTEIN E-RELATED"/>
    <property type="match status" value="1"/>
</dbReference>
<dbReference type="HOGENOM" id="CLU_026432_0_0_9"/>
<keyword evidence="2" id="KW-1133">Transmembrane helix</keyword>
<evidence type="ECO:0000256" key="2">
    <source>
        <dbReference type="SAM" id="Phobius"/>
    </source>
</evidence>
<accession>A4J5L3</accession>
<dbReference type="eggNOG" id="COG2208">
    <property type="taxonomic scope" value="Bacteria"/>
</dbReference>
<keyword evidence="2" id="KW-0472">Membrane</keyword>
<proteinExistence type="predicted"/>
<dbReference type="AlphaFoldDB" id="A4J5L3"/>
<dbReference type="eggNOG" id="COG4191">
    <property type="taxonomic scope" value="Bacteria"/>
</dbReference>
<keyword evidence="5" id="KW-1185">Reference proteome</keyword>
<keyword evidence="2" id="KW-0812">Transmembrane</keyword>
<evidence type="ECO:0000313" key="5">
    <source>
        <dbReference type="Proteomes" id="UP000001556"/>
    </source>
</evidence>
<evidence type="ECO:0000259" key="3">
    <source>
        <dbReference type="SMART" id="SM00331"/>
    </source>
</evidence>
<reference evidence="4 5" key="1">
    <citation type="submission" date="2007-03" db="EMBL/GenBank/DDBJ databases">
        <title>Complete sequence of Desulfotomaculum reducens MI-1.</title>
        <authorList>
            <consortium name="US DOE Joint Genome Institute"/>
            <person name="Copeland A."/>
            <person name="Lucas S."/>
            <person name="Lapidus A."/>
            <person name="Barry K."/>
            <person name="Detter J.C."/>
            <person name="Glavina del Rio T."/>
            <person name="Hammon N."/>
            <person name="Israni S."/>
            <person name="Dalin E."/>
            <person name="Tice H."/>
            <person name="Pitluck S."/>
            <person name="Sims D."/>
            <person name="Brettin T."/>
            <person name="Bruce D."/>
            <person name="Han C."/>
            <person name="Tapia R."/>
            <person name="Schmutz J."/>
            <person name="Larimer F."/>
            <person name="Land M."/>
            <person name="Hauser L."/>
            <person name="Kyrpides N."/>
            <person name="Kim E."/>
            <person name="Tebo B.M."/>
            <person name="Richardson P."/>
        </authorList>
    </citation>
    <scope>NUCLEOTIDE SEQUENCE [LARGE SCALE GENOMIC DNA]</scope>
    <source>
        <strain evidence="4 5">MI-1</strain>
    </source>
</reference>
<evidence type="ECO:0000313" key="4">
    <source>
        <dbReference type="EMBL" id="ABO50366.1"/>
    </source>
</evidence>
<protein>
    <submittedName>
        <fullName evidence="4">Stage II sporulation E family protein</fullName>
    </submittedName>
</protein>
<dbReference type="InterPro" id="IPR052016">
    <property type="entry name" value="Bact_Sigma-Reg"/>
</dbReference>
<dbReference type="InterPro" id="IPR036457">
    <property type="entry name" value="PPM-type-like_dom_sf"/>
</dbReference>
<dbReference type="STRING" id="349161.Dred_1841"/>
<dbReference type="Proteomes" id="UP000001556">
    <property type="component" value="Chromosome"/>
</dbReference>
<dbReference type="Gene3D" id="3.60.40.10">
    <property type="entry name" value="PPM-type phosphatase domain"/>
    <property type="match status" value="1"/>
</dbReference>
<dbReference type="Pfam" id="PF07228">
    <property type="entry name" value="SpoIIE"/>
    <property type="match status" value="1"/>
</dbReference>
<gene>
    <name evidence="4" type="ordered locus">Dred_1841</name>
</gene>
<dbReference type="EMBL" id="CP000612">
    <property type="protein sequence ID" value="ABO50366.1"/>
    <property type="molecule type" value="Genomic_DNA"/>
</dbReference>
<feature type="transmembrane region" description="Helical" evidence="2">
    <location>
        <begin position="314"/>
        <end position="336"/>
    </location>
</feature>
<dbReference type="InterPro" id="IPR001932">
    <property type="entry name" value="PPM-type_phosphatase-like_dom"/>
</dbReference>
<dbReference type="OrthoDB" id="9763484at2"/>
<dbReference type="RefSeq" id="WP_011878178.1">
    <property type="nucleotide sequence ID" value="NC_009253.1"/>
</dbReference>
<dbReference type="GO" id="GO:0016791">
    <property type="term" value="F:phosphatase activity"/>
    <property type="evidence" value="ECO:0007669"/>
    <property type="project" value="TreeGrafter"/>
</dbReference>
<keyword evidence="1" id="KW-0378">Hydrolase</keyword>
<organism evidence="4 5">
    <name type="scientific">Desulforamulus reducens (strain ATCC BAA-1160 / DSM 100696 / MI-1)</name>
    <name type="common">Desulfotomaculum reducens</name>
    <dbReference type="NCBI Taxonomy" id="349161"/>
    <lineage>
        <taxon>Bacteria</taxon>
        <taxon>Bacillati</taxon>
        <taxon>Bacillota</taxon>
        <taxon>Clostridia</taxon>
        <taxon>Eubacteriales</taxon>
        <taxon>Peptococcaceae</taxon>
        <taxon>Desulforamulus</taxon>
    </lineage>
</organism>
<dbReference type="KEGG" id="drm:Dred_1841"/>